<protein>
    <recommendedName>
        <fullName evidence="11">Ig-like domain-containing protein</fullName>
    </recommendedName>
</protein>
<dbReference type="PANTHER" id="PTHR16675">
    <property type="entry name" value="MHC CLASS I-RELATED"/>
    <property type="match status" value="1"/>
</dbReference>
<dbReference type="OMA" id="HYQNCHT"/>
<dbReference type="SUPFAM" id="SSF54452">
    <property type="entry name" value="MHC antigen-recognition domain"/>
    <property type="match status" value="1"/>
</dbReference>
<dbReference type="InterPro" id="IPR007110">
    <property type="entry name" value="Ig-like_dom"/>
</dbReference>
<dbReference type="AlphaFoldDB" id="A0A8C6Y100"/>
<dbReference type="InterPro" id="IPR013783">
    <property type="entry name" value="Ig-like_fold"/>
</dbReference>
<dbReference type="PROSITE" id="PS50835">
    <property type="entry name" value="IG_LIKE"/>
    <property type="match status" value="1"/>
</dbReference>
<evidence type="ECO:0000256" key="2">
    <source>
        <dbReference type="ARBA" id="ARBA00022451"/>
    </source>
</evidence>
<dbReference type="GO" id="GO:0002474">
    <property type="term" value="P:antigen processing and presentation of peptide antigen via MHC class I"/>
    <property type="evidence" value="ECO:0007669"/>
    <property type="project" value="UniProtKB-KW"/>
</dbReference>
<accession>A0A8C6Y100</accession>
<keyword evidence="3" id="KW-0812">Transmembrane</keyword>
<name>A0A8C6Y100_NAJNA</name>
<dbReference type="SUPFAM" id="SSF48726">
    <property type="entry name" value="Immunoglobulin"/>
    <property type="match status" value="1"/>
</dbReference>
<reference evidence="12" key="2">
    <citation type="submission" date="2025-09" db="UniProtKB">
        <authorList>
            <consortium name="Ensembl"/>
        </authorList>
    </citation>
    <scope>IDENTIFICATION</scope>
</reference>
<dbReference type="PANTHER" id="PTHR16675:SF242">
    <property type="entry name" value="MAJOR HISTOCOMPATIBILITY COMPLEX CLASS I-RELATED GENE PROTEIN"/>
    <property type="match status" value="1"/>
</dbReference>
<dbReference type="InterPro" id="IPR011162">
    <property type="entry name" value="MHC_I/II-like_Ag-recog"/>
</dbReference>
<dbReference type="GeneTree" id="ENSGT01150000286995"/>
<dbReference type="PROSITE" id="PS00290">
    <property type="entry name" value="IG_MHC"/>
    <property type="match status" value="1"/>
</dbReference>
<dbReference type="InterPro" id="IPR003597">
    <property type="entry name" value="Ig_C1-set"/>
</dbReference>
<feature type="domain" description="Ig-like" evidence="11">
    <location>
        <begin position="192"/>
        <end position="282"/>
    </location>
</feature>
<dbReference type="GO" id="GO:0042612">
    <property type="term" value="C:MHC class I protein complex"/>
    <property type="evidence" value="ECO:0007669"/>
    <property type="project" value="UniProtKB-KW"/>
</dbReference>
<evidence type="ECO:0000259" key="11">
    <source>
        <dbReference type="PROSITE" id="PS50835"/>
    </source>
</evidence>
<dbReference type="Gene3D" id="2.60.40.10">
    <property type="entry name" value="Immunoglobulins"/>
    <property type="match status" value="1"/>
</dbReference>
<keyword evidence="8" id="KW-1015">Disulfide bond</keyword>
<evidence type="ECO:0000313" key="13">
    <source>
        <dbReference type="Proteomes" id="UP000694559"/>
    </source>
</evidence>
<dbReference type="InterPro" id="IPR037055">
    <property type="entry name" value="MHC_I-like_Ag-recog_sf"/>
</dbReference>
<dbReference type="GO" id="GO:0005615">
    <property type="term" value="C:extracellular space"/>
    <property type="evidence" value="ECO:0007669"/>
    <property type="project" value="TreeGrafter"/>
</dbReference>
<evidence type="ECO:0000256" key="10">
    <source>
        <dbReference type="RuleBase" id="RU004439"/>
    </source>
</evidence>
<dbReference type="FunFam" id="3.30.500.10:FF:000001">
    <property type="entry name" value="H-2 class I histocompatibility antigen, alpha chain"/>
    <property type="match status" value="1"/>
</dbReference>
<dbReference type="FunFam" id="2.60.40.10:FF:000204">
    <property type="entry name" value="Major histocompatibility complex, class I-related protein"/>
    <property type="match status" value="1"/>
</dbReference>
<evidence type="ECO:0000256" key="4">
    <source>
        <dbReference type="ARBA" id="ARBA00022729"/>
    </source>
</evidence>
<keyword evidence="2" id="KW-0490">MHC I</keyword>
<evidence type="ECO:0000256" key="5">
    <source>
        <dbReference type="ARBA" id="ARBA00022859"/>
    </source>
</evidence>
<dbReference type="InterPro" id="IPR011161">
    <property type="entry name" value="MHC_I-like_Ag-recog"/>
</dbReference>
<reference evidence="12" key="1">
    <citation type="submission" date="2025-08" db="UniProtKB">
        <authorList>
            <consortium name="Ensembl"/>
        </authorList>
    </citation>
    <scope>IDENTIFICATION</scope>
</reference>
<comment type="subcellular location">
    <subcellularLocation>
        <location evidence="1">Membrane</location>
        <topology evidence="1">Single-pass type I membrane protein</topology>
    </subcellularLocation>
</comment>
<dbReference type="SMART" id="SM00407">
    <property type="entry name" value="IGc1"/>
    <property type="match status" value="1"/>
</dbReference>
<evidence type="ECO:0000256" key="9">
    <source>
        <dbReference type="ARBA" id="ARBA00023180"/>
    </source>
</evidence>
<dbReference type="Pfam" id="PF00129">
    <property type="entry name" value="MHC_I"/>
    <property type="match status" value="1"/>
</dbReference>
<dbReference type="InterPro" id="IPR036179">
    <property type="entry name" value="Ig-like_dom_sf"/>
</dbReference>
<dbReference type="Gene3D" id="3.30.500.10">
    <property type="entry name" value="MHC class I-like antigen recognition-like"/>
    <property type="match status" value="1"/>
</dbReference>
<keyword evidence="6" id="KW-1133">Transmembrane helix</keyword>
<comment type="similarity">
    <text evidence="10">Belongs to the MHC class I family.</text>
</comment>
<dbReference type="Ensembl" id="ENSNNAT00000022555.1">
    <property type="protein sequence ID" value="ENSNNAP00000021512.1"/>
    <property type="gene ID" value="ENSNNAG00000014201.1"/>
</dbReference>
<dbReference type="Pfam" id="PF07654">
    <property type="entry name" value="C1-set"/>
    <property type="match status" value="1"/>
</dbReference>
<dbReference type="InterPro" id="IPR003006">
    <property type="entry name" value="Ig/MHC_CS"/>
</dbReference>
<keyword evidence="7" id="KW-0472">Membrane</keyword>
<evidence type="ECO:0000256" key="7">
    <source>
        <dbReference type="ARBA" id="ARBA00023136"/>
    </source>
</evidence>
<keyword evidence="4" id="KW-0732">Signal</keyword>
<keyword evidence="13" id="KW-1185">Reference proteome</keyword>
<dbReference type="PRINTS" id="PR01638">
    <property type="entry name" value="MHCCLASSI"/>
</dbReference>
<keyword evidence="5" id="KW-0391">Immunity</keyword>
<dbReference type="GO" id="GO:0006955">
    <property type="term" value="P:immune response"/>
    <property type="evidence" value="ECO:0007669"/>
    <property type="project" value="TreeGrafter"/>
</dbReference>
<organism evidence="12 13">
    <name type="scientific">Naja naja</name>
    <name type="common">Indian cobra</name>
    <dbReference type="NCBI Taxonomy" id="35670"/>
    <lineage>
        <taxon>Eukaryota</taxon>
        <taxon>Metazoa</taxon>
        <taxon>Chordata</taxon>
        <taxon>Craniata</taxon>
        <taxon>Vertebrata</taxon>
        <taxon>Euteleostomi</taxon>
        <taxon>Lepidosauria</taxon>
        <taxon>Squamata</taxon>
        <taxon>Bifurcata</taxon>
        <taxon>Unidentata</taxon>
        <taxon>Episquamata</taxon>
        <taxon>Toxicofera</taxon>
        <taxon>Serpentes</taxon>
        <taxon>Colubroidea</taxon>
        <taxon>Elapidae</taxon>
        <taxon>Elapinae</taxon>
        <taxon>Naja</taxon>
    </lineage>
</organism>
<sequence>WGHCSASSHFLKYFYTGISEPSQGQPHFVVVGFVDDQLFSYYDSNSRKLQPRVSWIEKYVGKEEPKYWETYTRNFHGTEETFKDGLETLRNRYNQSEGLHIIQWMYGCELRRDGSKGGFMQYGYEGRTLITFDKETLTWVAPDPLAQISKRKLDADPGLNQQYKSYLEETCTEWLGRYLSYGKETLLRTEPPGATVVSGKTEVEDGMETHICRLDGFYPREIDASWTRDGEVWEEETFHGSVAPNADGTYHYWLSIRINPKEKGPYRCHVEHDGLQEPLDLALEGERLQGGKGWALWQAGRWWERNLAPDAFPVSSTSTRNRFPFVYNS</sequence>
<dbReference type="InterPro" id="IPR050208">
    <property type="entry name" value="MHC_class-I_related"/>
</dbReference>
<evidence type="ECO:0000256" key="1">
    <source>
        <dbReference type="ARBA" id="ARBA00004479"/>
    </source>
</evidence>
<evidence type="ECO:0000256" key="3">
    <source>
        <dbReference type="ARBA" id="ARBA00022692"/>
    </source>
</evidence>
<dbReference type="GO" id="GO:0009897">
    <property type="term" value="C:external side of plasma membrane"/>
    <property type="evidence" value="ECO:0007669"/>
    <property type="project" value="TreeGrafter"/>
</dbReference>
<evidence type="ECO:0000256" key="6">
    <source>
        <dbReference type="ARBA" id="ARBA00022989"/>
    </source>
</evidence>
<evidence type="ECO:0000313" key="12">
    <source>
        <dbReference type="Ensembl" id="ENSNNAP00000021512.1"/>
    </source>
</evidence>
<dbReference type="Proteomes" id="UP000694559">
    <property type="component" value="Unplaced"/>
</dbReference>
<dbReference type="OrthoDB" id="8936120at2759"/>
<evidence type="ECO:0000256" key="8">
    <source>
        <dbReference type="ARBA" id="ARBA00023157"/>
    </source>
</evidence>
<keyword evidence="9" id="KW-0325">Glycoprotein</keyword>
<dbReference type="InterPro" id="IPR001039">
    <property type="entry name" value="MHC_I_a_a1/a2"/>
</dbReference>
<proteinExistence type="inferred from homology"/>